<reference evidence="2" key="1">
    <citation type="submission" date="2016-10" db="EMBL/GenBank/DDBJ databases">
        <authorList>
            <person name="Varghese N."/>
        </authorList>
    </citation>
    <scope>NUCLEOTIDE SEQUENCE [LARGE SCALE GENOMIC DNA]</scope>
    <source>
        <strain evidence="2">DSM 17980</strain>
    </source>
</reference>
<protein>
    <submittedName>
        <fullName evidence="1">Uncharacterized protein</fullName>
    </submittedName>
</protein>
<keyword evidence="2" id="KW-1185">Reference proteome</keyword>
<evidence type="ECO:0000313" key="2">
    <source>
        <dbReference type="Proteomes" id="UP000183508"/>
    </source>
</evidence>
<evidence type="ECO:0000313" key="1">
    <source>
        <dbReference type="EMBL" id="SFV09031.1"/>
    </source>
</evidence>
<proteinExistence type="predicted"/>
<sequence length="119" mass="13455">MYLVRASAVAGAHFISWPCKAVVYDRTLPTESGGAAGLSPVIRKDGDDMKPCWVCGQLVIPNTRKMHCSRCQGSVVTSDKPLKWKQEKLSCRELERMMQSANTYERRGGRLRQRRIARD</sequence>
<dbReference type="Proteomes" id="UP000183508">
    <property type="component" value="Unassembled WGS sequence"/>
</dbReference>
<gene>
    <name evidence="1" type="ORF">SAMN05421543_1504</name>
</gene>
<organism evidence="1 2">
    <name type="scientific">Alicyclobacillus macrosporangiidus</name>
    <dbReference type="NCBI Taxonomy" id="392015"/>
    <lineage>
        <taxon>Bacteria</taxon>
        <taxon>Bacillati</taxon>
        <taxon>Bacillota</taxon>
        <taxon>Bacilli</taxon>
        <taxon>Bacillales</taxon>
        <taxon>Alicyclobacillaceae</taxon>
        <taxon>Alicyclobacillus</taxon>
    </lineage>
</organism>
<dbReference type="AlphaFoldDB" id="A0A1I7LH76"/>
<accession>A0A1I7LH76</accession>
<dbReference type="EMBL" id="FPBV01000050">
    <property type="protein sequence ID" value="SFV09031.1"/>
    <property type="molecule type" value="Genomic_DNA"/>
</dbReference>
<name>A0A1I7LH76_9BACL</name>